<dbReference type="EMBL" id="LNYJ01000001">
    <property type="protein sequence ID" value="KTD19247.1"/>
    <property type="molecule type" value="Genomic_DNA"/>
</dbReference>
<organism evidence="1 2">
    <name type="scientific">Legionella jordanis</name>
    <dbReference type="NCBI Taxonomy" id="456"/>
    <lineage>
        <taxon>Bacteria</taxon>
        <taxon>Pseudomonadati</taxon>
        <taxon>Pseudomonadota</taxon>
        <taxon>Gammaproteobacteria</taxon>
        <taxon>Legionellales</taxon>
        <taxon>Legionellaceae</taxon>
        <taxon>Legionella</taxon>
    </lineage>
</organism>
<dbReference type="RefSeq" id="WP_058469642.1">
    <property type="nucleotide sequence ID" value="NZ_CAAAIC010000013.1"/>
</dbReference>
<dbReference type="PATRIC" id="fig|456.5.peg.47"/>
<dbReference type="AlphaFoldDB" id="A0A0W0VGL8"/>
<name>A0A0W0VGL8_9GAMM</name>
<dbReference type="Proteomes" id="UP000055035">
    <property type="component" value="Unassembled WGS sequence"/>
</dbReference>
<sequence length="350" mass="40410">MKILFINIADHKPLGIKAVEALTKKYHPSFFEAKSKTKITTLHLMHEAIEFAKSGSLKLSDTDYKTLEFWLKNRKAHYKIIIGAHGQKDDVDFCYAQSDEIDILKANKLLSAEQLAHFMASIFRIVPASRKSPVFTVTLSICYGARSEEFDRDHIQEFSTINWQSSLAAKVYAHLIQYFPIKMKAATGAVEFDTKNGNLLIESEEALRAHQKFIEIARQLRTFENEKIKPLAKEYIARYGERKWLDYEKKMEYKRGETALDKVFLEFEPMKENLEIIRELKSQNSKKDYGQVVFNFDKKSEQVIIHLKHGGKQMLLVKNTRANFVESCLQNAVSEQAKGLLDLEIPGFFN</sequence>
<keyword evidence="2" id="KW-1185">Reference proteome</keyword>
<gene>
    <name evidence="1" type="ORF">Ljor_0044</name>
</gene>
<protein>
    <submittedName>
        <fullName evidence="1">Uncharacterized protein</fullName>
    </submittedName>
</protein>
<accession>A0A0W0VGL8</accession>
<dbReference type="STRING" id="456.Ljor_0044"/>
<comment type="caution">
    <text evidence="1">The sequence shown here is derived from an EMBL/GenBank/DDBJ whole genome shotgun (WGS) entry which is preliminary data.</text>
</comment>
<reference evidence="1 2" key="1">
    <citation type="submission" date="2015-11" db="EMBL/GenBank/DDBJ databases">
        <title>Genomic analysis of 38 Legionella species identifies large and diverse effector repertoires.</title>
        <authorList>
            <person name="Burstein D."/>
            <person name="Amaro F."/>
            <person name="Zusman T."/>
            <person name="Lifshitz Z."/>
            <person name="Cohen O."/>
            <person name="Gilbert J.A."/>
            <person name="Pupko T."/>
            <person name="Shuman H.A."/>
            <person name="Segal G."/>
        </authorList>
    </citation>
    <scope>NUCLEOTIDE SEQUENCE [LARGE SCALE GENOMIC DNA]</scope>
    <source>
        <strain evidence="1 2">BL-540</strain>
    </source>
</reference>
<evidence type="ECO:0000313" key="1">
    <source>
        <dbReference type="EMBL" id="KTD19247.1"/>
    </source>
</evidence>
<evidence type="ECO:0000313" key="2">
    <source>
        <dbReference type="Proteomes" id="UP000055035"/>
    </source>
</evidence>
<proteinExistence type="predicted"/>
<dbReference type="OrthoDB" id="5636761at2"/>